<dbReference type="Pfam" id="PF14840">
    <property type="entry name" value="DNA_pol3_delt_C"/>
    <property type="match status" value="1"/>
</dbReference>
<evidence type="ECO:0000259" key="11">
    <source>
        <dbReference type="Pfam" id="PF14840"/>
    </source>
</evidence>
<evidence type="ECO:0000256" key="8">
    <source>
        <dbReference type="ARBA" id="ARBA00049244"/>
    </source>
</evidence>
<keyword evidence="6" id="KW-0239">DNA-directed DNA polymerase</keyword>
<evidence type="ECO:0000256" key="2">
    <source>
        <dbReference type="ARBA" id="ARBA00017703"/>
    </source>
</evidence>
<feature type="domain" description="DNA polymerase III delta N-terminal" evidence="10">
    <location>
        <begin position="21"/>
        <end position="135"/>
    </location>
</feature>
<evidence type="ECO:0000313" key="13">
    <source>
        <dbReference type="Proteomes" id="UP001369082"/>
    </source>
</evidence>
<dbReference type="InterPro" id="IPR027417">
    <property type="entry name" value="P-loop_NTPase"/>
</dbReference>
<evidence type="ECO:0000256" key="3">
    <source>
        <dbReference type="ARBA" id="ARBA00022679"/>
    </source>
</evidence>
<dbReference type="PANTHER" id="PTHR34388">
    <property type="entry name" value="DNA POLYMERASE III SUBUNIT DELTA"/>
    <property type="match status" value="1"/>
</dbReference>
<dbReference type="CDD" id="cd18138">
    <property type="entry name" value="HLD_clamp_pol_III_delta"/>
    <property type="match status" value="1"/>
</dbReference>
<dbReference type="SUPFAM" id="SSF48019">
    <property type="entry name" value="post-AAA+ oligomerization domain-like"/>
    <property type="match status" value="1"/>
</dbReference>
<evidence type="ECO:0000256" key="6">
    <source>
        <dbReference type="ARBA" id="ARBA00022932"/>
    </source>
</evidence>
<dbReference type="Proteomes" id="UP001369082">
    <property type="component" value="Unassembled WGS sequence"/>
</dbReference>
<keyword evidence="4 12" id="KW-0548">Nucleotidyltransferase</keyword>
<organism evidence="12 13">
    <name type="scientific">Psychromonas aquatilis</name>
    <dbReference type="NCBI Taxonomy" id="2005072"/>
    <lineage>
        <taxon>Bacteria</taxon>
        <taxon>Pseudomonadati</taxon>
        <taxon>Pseudomonadota</taxon>
        <taxon>Gammaproteobacteria</taxon>
        <taxon>Alteromonadales</taxon>
        <taxon>Psychromonadaceae</taxon>
        <taxon>Psychromonas</taxon>
    </lineage>
</organism>
<dbReference type="Pfam" id="PF06144">
    <property type="entry name" value="DNA_pol3_delta"/>
    <property type="match status" value="1"/>
</dbReference>
<evidence type="ECO:0000256" key="1">
    <source>
        <dbReference type="ARBA" id="ARBA00012417"/>
    </source>
</evidence>
<dbReference type="InterPro" id="IPR005790">
    <property type="entry name" value="DNA_polIII_delta"/>
</dbReference>
<evidence type="ECO:0000256" key="4">
    <source>
        <dbReference type="ARBA" id="ARBA00022695"/>
    </source>
</evidence>
<feature type="domain" description="DNA polymerase III subunit delta C-terminal" evidence="11">
    <location>
        <begin position="212"/>
        <end position="327"/>
    </location>
</feature>
<dbReference type="Gene3D" id="3.40.50.300">
    <property type="entry name" value="P-loop containing nucleotide triphosphate hydrolases"/>
    <property type="match status" value="1"/>
</dbReference>
<dbReference type="EC" id="2.7.7.7" evidence="1 9"/>
<dbReference type="Gene3D" id="1.10.8.60">
    <property type="match status" value="1"/>
</dbReference>
<comment type="similarity">
    <text evidence="7">Belongs to the DNA polymerase HolA subunit family.</text>
</comment>
<name>A0ABU9GQC0_9GAMM</name>
<dbReference type="GO" id="GO:0003887">
    <property type="term" value="F:DNA-directed DNA polymerase activity"/>
    <property type="evidence" value="ECO:0007669"/>
    <property type="project" value="UniProtKB-EC"/>
</dbReference>
<gene>
    <name evidence="12" type="primary">holA</name>
    <name evidence="12" type="ORF">V6256_07845</name>
</gene>
<evidence type="ECO:0000313" key="12">
    <source>
        <dbReference type="EMBL" id="MEL0629518.1"/>
    </source>
</evidence>
<accession>A0ABU9GQC0</accession>
<dbReference type="SUPFAM" id="SSF52540">
    <property type="entry name" value="P-loop containing nucleoside triphosphate hydrolases"/>
    <property type="match status" value="1"/>
</dbReference>
<proteinExistence type="inferred from homology"/>
<keyword evidence="3 12" id="KW-0808">Transferase</keyword>
<evidence type="ECO:0000256" key="9">
    <source>
        <dbReference type="NCBIfam" id="TIGR01128"/>
    </source>
</evidence>
<evidence type="ECO:0000256" key="5">
    <source>
        <dbReference type="ARBA" id="ARBA00022705"/>
    </source>
</evidence>
<dbReference type="InterPro" id="IPR008921">
    <property type="entry name" value="DNA_pol3_clamp-load_cplx_C"/>
</dbReference>
<evidence type="ECO:0000256" key="7">
    <source>
        <dbReference type="ARBA" id="ARBA00034754"/>
    </source>
</evidence>
<keyword evidence="5" id="KW-0235">DNA replication</keyword>
<dbReference type="InterPro" id="IPR032780">
    <property type="entry name" value="DNA_pol3_delt_C"/>
</dbReference>
<dbReference type="RefSeq" id="WP_341597538.1">
    <property type="nucleotide sequence ID" value="NZ_JBAKAZ010000023.1"/>
</dbReference>
<comment type="catalytic activity">
    <reaction evidence="8">
        <text>DNA(n) + a 2'-deoxyribonucleoside 5'-triphosphate = DNA(n+1) + diphosphate</text>
        <dbReference type="Rhea" id="RHEA:22508"/>
        <dbReference type="Rhea" id="RHEA-COMP:17339"/>
        <dbReference type="Rhea" id="RHEA-COMP:17340"/>
        <dbReference type="ChEBI" id="CHEBI:33019"/>
        <dbReference type="ChEBI" id="CHEBI:61560"/>
        <dbReference type="ChEBI" id="CHEBI:173112"/>
        <dbReference type="EC" id="2.7.7.7"/>
    </reaction>
</comment>
<reference evidence="12 13" key="1">
    <citation type="submission" date="2024-02" db="EMBL/GenBank/DDBJ databases">
        <title>Bacteria isolated from the canopy kelp, Nereocystis luetkeana.</title>
        <authorList>
            <person name="Pfister C.A."/>
            <person name="Younker I.T."/>
            <person name="Light S.H."/>
        </authorList>
    </citation>
    <scope>NUCLEOTIDE SEQUENCE [LARGE SCALE GENOMIC DNA]</scope>
    <source>
        <strain evidence="12 13">TI.1.05</strain>
    </source>
</reference>
<evidence type="ECO:0000259" key="10">
    <source>
        <dbReference type="Pfam" id="PF06144"/>
    </source>
</evidence>
<comment type="caution">
    <text evidence="12">The sequence shown here is derived from an EMBL/GenBank/DDBJ whole genome shotgun (WGS) entry which is preliminary data.</text>
</comment>
<protein>
    <recommendedName>
        <fullName evidence="2 9">DNA polymerase III subunit delta</fullName>
        <ecNumber evidence="1 9">2.7.7.7</ecNumber>
    </recommendedName>
</protein>
<sequence>MRIYPDQLANQIKQSLPSCCLIFGDDALLSIEALDQIHAQAKQHGFLERFSYSLDGNFDKDQIFSQFNTLSLFSEKQIIELTLTKTTKENTDFIREITPLLNPDILLILKGPKLNQQQLKSVWCSQLEKQGLLISTNALLPNRFPQWIFQRLKSVGLSADNEVINFLVLHFEGNLLAAKQEIEKLSILFPKQSLHLTQVEQSITTHNHFNVFQWIDSLLAGDKARNARIMKQLQAEGTELLLLSATLANEISKLLSYSYQLKEMPIAALLAQQKPKLWDAKRELLTKALTRLKAPQLEDMLIQCAQLEVSVKVENKTDTWLQLNAICFQFLK</sequence>
<keyword evidence="13" id="KW-1185">Reference proteome</keyword>
<dbReference type="EMBL" id="JBAKAZ010000023">
    <property type="protein sequence ID" value="MEL0629518.1"/>
    <property type="molecule type" value="Genomic_DNA"/>
</dbReference>
<dbReference type="InterPro" id="IPR010372">
    <property type="entry name" value="DNA_pol3_delta_N"/>
</dbReference>
<dbReference type="Gene3D" id="1.20.272.10">
    <property type="match status" value="1"/>
</dbReference>
<dbReference type="PANTHER" id="PTHR34388:SF1">
    <property type="entry name" value="DNA POLYMERASE III SUBUNIT DELTA"/>
    <property type="match status" value="1"/>
</dbReference>
<dbReference type="NCBIfam" id="TIGR01128">
    <property type="entry name" value="holA"/>
    <property type="match status" value="1"/>
</dbReference>